<keyword evidence="3" id="KW-0238">DNA-binding</keyword>
<evidence type="ECO:0000313" key="6">
    <source>
        <dbReference type="Proteomes" id="UP000249873"/>
    </source>
</evidence>
<reference evidence="5 6" key="1">
    <citation type="submission" date="2018-05" db="EMBL/GenBank/DDBJ databases">
        <title>Complete genome sequence of Arcticibacterium luteifluviistationis SM1504T, a cytophagaceae bacterium isolated from Arctic surface seawater.</title>
        <authorList>
            <person name="Li Y."/>
            <person name="Qin Q.-L."/>
        </authorList>
    </citation>
    <scope>NUCLEOTIDE SEQUENCE [LARGE SCALE GENOMIC DNA]</scope>
    <source>
        <strain evidence="5 6">SM1504</strain>
    </source>
</reference>
<sequence>MKRSHLSKGDVLISIVGAIIGNLSLVKTDSKATCSCKLAILRPKSIKPELLSVYLKSNFGQNQIQKFRRGTGQTGFILEDFDQILIPEFESDFSDSIESLISQSYSYHEQSANNYSSAEQLLLQEIGLEDFKPSKEPVNVKSFKESFGISGRLDAEYYQIKYEEVVSRVINQTHDILVNLVDISKSIEPGSAHYVEDGLPFVRVSDYSKFGLSKPDKYLSKAFIKDKKALIQKLKPKKGTILFSKDGSVGTAYYLREDKEFITSGAILHLKVKNTKTLIPEYLTLALNSKVVQMQAERDAGGSIILHWRVSEIENIVVPIIDIDKQKQIAELVEESFSLKKQSEHLLEVAKQAVEKAIEEDEKVALKWITEQTKMAVK</sequence>
<accession>A0A2Z4GHJ7</accession>
<dbReference type="InterPro" id="IPR044946">
    <property type="entry name" value="Restrct_endonuc_typeI_TRD_sf"/>
</dbReference>
<evidence type="ECO:0000256" key="2">
    <source>
        <dbReference type="ARBA" id="ARBA00022747"/>
    </source>
</evidence>
<dbReference type="OrthoDB" id="667970at2"/>
<dbReference type="GO" id="GO:0008168">
    <property type="term" value="F:methyltransferase activity"/>
    <property type="evidence" value="ECO:0007669"/>
    <property type="project" value="UniProtKB-KW"/>
</dbReference>
<dbReference type="GO" id="GO:0032259">
    <property type="term" value="P:methylation"/>
    <property type="evidence" value="ECO:0007669"/>
    <property type="project" value="UniProtKB-KW"/>
</dbReference>
<dbReference type="GO" id="GO:0009307">
    <property type="term" value="P:DNA restriction-modification system"/>
    <property type="evidence" value="ECO:0007669"/>
    <property type="project" value="UniProtKB-KW"/>
</dbReference>
<name>A0A2Z4GHJ7_9BACT</name>
<keyword evidence="5" id="KW-0808">Transferase</keyword>
<dbReference type="KEGG" id="als:DJ013_00330"/>
<dbReference type="AlphaFoldDB" id="A0A2Z4GHJ7"/>
<dbReference type="REBASE" id="254285">
    <property type="entry name" value="S.Alu1504ORF325P"/>
</dbReference>
<dbReference type="InterPro" id="IPR000055">
    <property type="entry name" value="Restrct_endonuc_typeI_TRD"/>
</dbReference>
<dbReference type="Proteomes" id="UP000249873">
    <property type="component" value="Chromosome"/>
</dbReference>
<dbReference type="Pfam" id="PF01420">
    <property type="entry name" value="Methylase_S"/>
    <property type="match status" value="1"/>
</dbReference>
<dbReference type="EMBL" id="CP029480">
    <property type="protein sequence ID" value="AWW00737.1"/>
    <property type="molecule type" value="Genomic_DNA"/>
</dbReference>
<dbReference type="PANTHER" id="PTHR30408:SF12">
    <property type="entry name" value="TYPE I RESTRICTION ENZYME MJAVIII SPECIFICITY SUBUNIT"/>
    <property type="match status" value="1"/>
</dbReference>
<dbReference type="InterPro" id="IPR052021">
    <property type="entry name" value="Type-I_RS_S_subunit"/>
</dbReference>
<dbReference type="Gene3D" id="3.90.220.20">
    <property type="entry name" value="DNA methylase specificity domains"/>
    <property type="match status" value="2"/>
</dbReference>
<organism evidence="5 6">
    <name type="scientific">Arcticibacterium luteifluviistationis</name>
    <dbReference type="NCBI Taxonomy" id="1784714"/>
    <lineage>
        <taxon>Bacteria</taxon>
        <taxon>Pseudomonadati</taxon>
        <taxon>Bacteroidota</taxon>
        <taxon>Cytophagia</taxon>
        <taxon>Cytophagales</taxon>
        <taxon>Leadbetterellaceae</taxon>
        <taxon>Arcticibacterium</taxon>
    </lineage>
</organism>
<dbReference type="SUPFAM" id="SSF116734">
    <property type="entry name" value="DNA methylase specificity domain"/>
    <property type="match status" value="2"/>
</dbReference>
<evidence type="ECO:0000256" key="1">
    <source>
        <dbReference type="ARBA" id="ARBA00010923"/>
    </source>
</evidence>
<keyword evidence="6" id="KW-1185">Reference proteome</keyword>
<evidence type="ECO:0000259" key="4">
    <source>
        <dbReference type="Pfam" id="PF01420"/>
    </source>
</evidence>
<dbReference type="PANTHER" id="PTHR30408">
    <property type="entry name" value="TYPE-1 RESTRICTION ENZYME ECOKI SPECIFICITY PROTEIN"/>
    <property type="match status" value="1"/>
</dbReference>
<protein>
    <submittedName>
        <fullName evidence="5">DNA methylase</fullName>
    </submittedName>
</protein>
<dbReference type="GO" id="GO:0003677">
    <property type="term" value="F:DNA binding"/>
    <property type="evidence" value="ECO:0007669"/>
    <property type="project" value="UniProtKB-KW"/>
</dbReference>
<evidence type="ECO:0000313" key="5">
    <source>
        <dbReference type="EMBL" id="AWW00737.1"/>
    </source>
</evidence>
<evidence type="ECO:0000256" key="3">
    <source>
        <dbReference type="ARBA" id="ARBA00023125"/>
    </source>
</evidence>
<keyword evidence="2" id="KW-0680">Restriction system</keyword>
<proteinExistence type="inferred from homology"/>
<gene>
    <name evidence="5" type="ORF">DJ013_00330</name>
</gene>
<feature type="domain" description="Type I restriction modification DNA specificity" evidence="4">
    <location>
        <begin position="198"/>
        <end position="337"/>
    </location>
</feature>
<comment type="similarity">
    <text evidence="1">Belongs to the type-I restriction system S methylase family.</text>
</comment>
<keyword evidence="5" id="KW-0489">Methyltransferase</keyword>